<dbReference type="GO" id="GO:0005829">
    <property type="term" value="C:cytosol"/>
    <property type="evidence" value="ECO:0007669"/>
    <property type="project" value="TreeGrafter"/>
</dbReference>
<gene>
    <name evidence="4" type="ORF">BJY26_002879</name>
</gene>
<evidence type="ECO:0000256" key="1">
    <source>
        <dbReference type="ARBA" id="ARBA00008324"/>
    </source>
</evidence>
<evidence type="ECO:0000313" key="5">
    <source>
        <dbReference type="Proteomes" id="UP000539111"/>
    </source>
</evidence>
<dbReference type="Proteomes" id="UP000539111">
    <property type="component" value="Unassembled WGS sequence"/>
</dbReference>
<dbReference type="NCBIfam" id="TIGR00369">
    <property type="entry name" value="unchar_dom_1"/>
    <property type="match status" value="1"/>
</dbReference>
<comment type="caution">
    <text evidence="4">The sequence shown here is derived from an EMBL/GenBank/DDBJ whole genome shotgun (WGS) entry which is preliminary data.</text>
</comment>
<organism evidence="4 5">
    <name type="scientific">Spelaeicoccus albus</name>
    <dbReference type="NCBI Taxonomy" id="1280376"/>
    <lineage>
        <taxon>Bacteria</taxon>
        <taxon>Bacillati</taxon>
        <taxon>Actinomycetota</taxon>
        <taxon>Actinomycetes</taxon>
        <taxon>Micrococcales</taxon>
        <taxon>Brevibacteriaceae</taxon>
        <taxon>Spelaeicoccus</taxon>
    </lineage>
</organism>
<dbReference type="InterPro" id="IPR006683">
    <property type="entry name" value="Thioestr_dom"/>
</dbReference>
<dbReference type="Pfam" id="PF03061">
    <property type="entry name" value="4HBT"/>
    <property type="match status" value="1"/>
</dbReference>
<dbReference type="CDD" id="cd03443">
    <property type="entry name" value="PaaI_thioesterase"/>
    <property type="match status" value="1"/>
</dbReference>
<keyword evidence="5" id="KW-1185">Reference proteome</keyword>
<name>A0A7Z0D488_9MICO</name>
<dbReference type="GO" id="GO:0061522">
    <property type="term" value="F:1,4-dihydroxy-2-naphthoyl-CoA thioesterase activity"/>
    <property type="evidence" value="ECO:0007669"/>
    <property type="project" value="TreeGrafter"/>
</dbReference>
<dbReference type="EMBL" id="JACBZP010000001">
    <property type="protein sequence ID" value="NYI68573.1"/>
    <property type="molecule type" value="Genomic_DNA"/>
</dbReference>
<accession>A0A7Z0D488</accession>
<dbReference type="PANTHER" id="PTHR43240:SF5">
    <property type="entry name" value="1,4-DIHYDROXY-2-NAPHTHOYL-COA THIOESTERASE 1"/>
    <property type="match status" value="1"/>
</dbReference>
<comment type="similarity">
    <text evidence="1">Belongs to the thioesterase PaaI family.</text>
</comment>
<dbReference type="SUPFAM" id="SSF54637">
    <property type="entry name" value="Thioesterase/thiol ester dehydrase-isomerase"/>
    <property type="match status" value="1"/>
</dbReference>
<reference evidence="4 5" key="1">
    <citation type="submission" date="2020-07" db="EMBL/GenBank/DDBJ databases">
        <title>Sequencing the genomes of 1000 actinobacteria strains.</title>
        <authorList>
            <person name="Klenk H.-P."/>
        </authorList>
    </citation>
    <scope>NUCLEOTIDE SEQUENCE [LARGE SCALE GENOMIC DNA]</scope>
    <source>
        <strain evidence="4 5">DSM 26341</strain>
    </source>
</reference>
<dbReference type="InterPro" id="IPR003736">
    <property type="entry name" value="PAAI_dom"/>
</dbReference>
<protein>
    <submittedName>
        <fullName evidence="4">Uncharacterized protein (TIGR00369 family)</fullName>
    </submittedName>
</protein>
<dbReference type="RefSeq" id="WP_179428904.1">
    <property type="nucleotide sequence ID" value="NZ_JACBZP010000001.1"/>
</dbReference>
<evidence type="ECO:0000259" key="3">
    <source>
        <dbReference type="Pfam" id="PF03061"/>
    </source>
</evidence>
<proteinExistence type="inferred from homology"/>
<dbReference type="InterPro" id="IPR029069">
    <property type="entry name" value="HotDog_dom_sf"/>
</dbReference>
<dbReference type="Gene3D" id="3.10.129.10">
    <property type="entry name" value="Hotdog Thioesterase"/>
    <property type="match status" value="1"/>
</dbReference>
<feature type="domain" description="Thioesterase" evidence="3">
    <location>
        <begin position="57"/>
        <end position="133"/>
    </location>
</feature>
<dbReference type="AlphaFoldDB" id="A0A7Z0D488"/>
<evidence type="ECO:0000313" key="4">
    <source>
        <dbReference type="EMBL" id="NYI68573.1"/>
    </source>
</evidence>
<sequence length="150" mass="15555">MSSVYEAPGEFDADAVLAHLNERSVGTLSDRMGIEFIEAAPDRLVATMPVEGNTQPYGLLHGGAHVVLAETLGSMAASVAAGPGKHVVGIELNASHSRGVRSGRVTGTVTPVHVGGTLMTHRVEVRDEDGKLASTIRITNLVRDAAGPGH</sequence>
<evidence type="ECO:0000256" key="2">
    <source>
        <dbReference type="ARBA" id="ARBA00022801"/>
    </source>
</evidence>
<keyword evidence="2" id="KW-0378">Hydrolase</keyword>
<dbReference type="PANTHER" id="PTHR43240">
    <property type="entry name" value="1,4-DIHYDROXY-2-NAPHTHOYL-COA THIOESTERASE 1"/>
    <property type="match status" value="1"/>
</dbReference>